<reference evidence="1 2" key="1">
    <citation type="submission" date="2021-12" db="EMBL/GenBank/DDBJ databases">
        <title>Genome sequencing of bacteria with rrn-lacking chromosome and rrn-plasmid.</title>
        <authorList>
            <person name="Anda M."/>
            <person name="Iwasaki W."/>
        </authorList>
    </citation>
    <scope>NUCLEOTIDE SEQUENCE [LARGE SCALE GENOMIC DNA]</scope>
    <source>
        <strain evidence="1 2">NBRC 15940</strain>
    </source>
</reference>
<keyword evidence="2" id="KW-1185">Reference proteome</keyword>
<proteinExistence type="predicted"/>
<dbReference type="RefSeq" id="WP_253275696.1">
    <property type="nucleotide sequence ID" value="NZ_BQKE01000001.1"/>
</dbReference>
<dbReference type="AlphaFoldDB" id="A0AAN4VTV9"/>
<protein>
    <submittedName>
        <fullName evidence="1">Uncharacterized protein</fullName>
    </submittedName>
</protein>
<name>A0AAN4VTV9_9BACT</name>
<gene>
    <name evidence="1" type="ORF">PEDI_02000</name>
</gene>
<organism evidence="1 2">
    <name type="scientific">Persicobacter diffluens</name>
    <dbReference type="NCBI Taxonomy" id="981"/>
    <lineage>
        <taxon>Bacteria</taxon>
        <taxon>Pseudomonadati</taxon>
        <taxon>Bacteroidota</taxon>
        <taxon>Cytophagia</taxon>
        <taxon>Cytophagales</taxon>
        <taxon>Persicobacteraceae</taxon>
        <taxon>Persicobacter</taxon>
    </lineage>
</organism>
<accession>A0AAN4VTV9</accession>
<dbReference type="Proteomes" id="UP001310022">
    <property type="component" value="Unassembled WGS sequence"/>
</dbReference>
<evidence type="ECO:0000313" key="1">
    <source>
        <dbReference type="EMBL" id="GJM59648.1"/>
    </source>
</evidence>
<sequence length="62" mass="7712">MKMEFSEYLKTKNINPAAFEQNEPEKYKLWNQEFSEMHPKSFTMQKLFEINKIRRKFTLTKY</sequence>
<evidence type="ECO:0000313" key="2">
    <source>
        <dbReference type="Proteomes" id="UP001310022"/>
    </source>
</evidence>
<dbReference type="EMBL" id="BQKE01000001">
    <property type="protein sequence ID" value="GJM59648.1"/>
    <property type="molecule type" value="Genomic_DNA"/>
</dbReference>
<comment type="caution">
    <text evidence="1">The sequence shown here is derived from an EMBL/GenBank/DDBJ whole genome shotgun (WGS) entry which is preliminary data.</text>
</comment>